<dbReference type="GO" id="GO:0006281">
    <property type="term" value="P:DNA repair"/>
    <property type="evidence" value="ECO:0007669"/>
    <property type="project" value="UniProtKB-KW"/>
</dbReference>
<evidence type="ECO:0000256" key="8">
    <source>
        <dbReference type="ARBA" id="ARBA00022881"/>
    </source>
</evidence>
<comment type="subcellular location">
    <subcellularLocation>
        <location evidence="1">Cytoplasm</location>
    </subcellularLocation>
</comment>
<dbReference type="GO" id="GO:0004518">
    <property type="term" value="F:nuclease activity"/>
    <property type="evidence" value="ECO:0007669"/>
    <property type="project" value="UniProtKB-KW"/>
</dbReference>
<evidence type="ECO:0000256" key="4">
    <source>
        <dbReference type="ARBA" id="ARBA00022741"/>
    </source>
</evidence>
<keyword evidence="3" id="KW-0677">Repeat</keyword>
<keyword evidence="2" id="KW-0963">Cytoplasm</keyword>
<keyword evidence="10" id="KW-0234">DNA repair</keyword>
<keyword evidence="4" id="KW-0547">Nucleotide-binding</keyword>
<dbReference type="Gene3D" id="1.20.1580.10">
    <property type="entry name" value="ABC transporter ATPase like domain"/>
    <property type="match status" value="1"/>
</dbReference>
<proteinExistence type="predicted"/>
<evidence type="ECO:0000256" key="1">
    <source>
        <dbReference type="ARBA" id="ARBA00004496"/>
    </source>
</evidence>
<accession>W1XTS1</accession>
<feature type="non-terminal residue" evidence="11">
    <location>
        <position position="1"/>
    </location>
</feature>
<evidence type="ECO:0000313" key="11">
    <source>
        <dbReference type="EMBL" id="ETJ33632.1"/>
    </source>
</evidence>
<feature type="non-terminal residue" evidence="11">
    <location>
        <position position="73"/>
    </location>
</feature>
<dbReference type="GO" id="GO:0005524">
    <property type="term" value="F:ATP binding"/>
    <property type="evidence" value="ECO:0007669"/>
    <property type="project" value="UniProtKB-KW"/>
</dbReference>
<keyword evidence="8" id="KW-0267">Excision nuclease</keyword>
<name>W1XTS1_9ZZZZ</name>
<dbReference type="GO" id="GO:0005737">
    <property type="term" value="C:cytoplasm"/>
    <property type="evidence" value="ECO:0007669"/>
    <property type="project" value="UniProtKB-SubCell"/>
</dbReference>
<dbReference type="AlphaFoldDB" id="W1XTS1"/>
<keyword evidence="6" id="KW-0228">DNA excision</keyword>
<keyword evidence="9" id="KW-0238">DNA-binding</keyword>
<evidence type="ECO:0000256" key="5">
    <source>
        <dbReference type="ARBA" id="ARBA00022763"/>
    </source>
</evidence>
<evidence type="ECO:0000256" key="7">
    <source>
        <dbReference type="ARBA" id="ARBA00022840"/>
    </source>
</evidence>
<evidence type="ECO:0000256" key="2">
    <source>
        <dbReference type="ARBA" id="ARBA00022490"/>
    </source>
</evidence>
<comment type="caution">
    <text evidence="11">The sequence shown here is derived from an EMBL/GenBank/DDBJ whole genome shotgun (WGS) entry which is preliminary data.</text>
</comment>
<evidence type="ECO:0000256" key="10">
    <source>
        <dbReference type="ARBA" id="ARBA00023204"/>
    </source>
</evidence>
<dbReference type="EMBL" id="AZMM01011917">
    <property type="protein sequence ID" value="ETJ33632.1"/>
    <property type="molecule type" value="Genomic_DNA"/>
</dbReference>
<gene>
    <name evidence="11" type="ORF">Q604_UNBC11917G0001</name>
</gene>
<reference evidence="11" key="1">
    <citation type="submission" date="2013-12" db="EMBL/GenBank/DDBJ databases">
        <title>A Varibaculum cambriense genome reconstructed from a premature infant gut community with otherwise low bacterial novelty that shifts toward anaerobic metabolism during the third week of life.</title>
        <authorList>
            <person name="Brown C.T."/>
            <person name="Sharon I."/>
            <person name="Thomas B.C."/>
            <person name="Castelle C.J."/>
            <person name="Morowitz M.J."/>
            <person name="Banfield J.F."/>
        </authorList>
    </citation>
    <scope>NUCLEOTIDE SEQUENCE</scope>
</reference>
<organism evidence="11">
    <name type="scientific">human gut metagenome</name>
    <dbReference type="NCBI Taxonomy" id="408170"/>
    <lineage>
        <taxon>unclassified sequences</taxon>
        <taxon>metagenomes</taxon>
        <taxon>organismal metagenomes</taxon>
    </lineage>
</organism>
<dbReference type="PANTHER" id="PTHR43152">
    <property type="entry name" value="UVRABC SYSTEM PROTEIN A"/>
    <property type="match status" value="1"/>
</dbReference>
<dbReference type="GO" id="GO:0003677">
    <property type="term" value="F:DNA binding"/>
    <property type="evidence" value="ECO:0007669"/>
    <property type="project" value="UniProtKB-KW"/>
</dbReference>
<sequence length="73" mass="8271">NVKGGRCEACSGDGIIKIEMHFLPDVYVACEVCHGTRYNSETLEVHYKEKNISQVLDMTVNDAVEFFQHIPKI</sequence>
<protein>
    <submittedName>
        <fullName evidence="11">UvrABC system protein A</fullName>
    </submittedName>
</protein>
<evidence type="ECO:0000256" key="6">
    <source>
        <dbReference type="ARBA" id="ARBA00022769"/>
    </source>
</evidence>
<evidence type="ECO:0000256" key="9">
    <source>
        <dbReference type="ARBA" id="ARBA00023125"/>
    </source>
</evidence>
<keyword evidence="7" id="KW-0067">ATP-binding</keyword>
<evidence type="ECO:0000256" key="3">
    <source>
        <dbReference type="ARBA" id="ARBA00022737"/>
    </source>
</evidence>
<dbReference type="PANTHER" id="PTHR43152:SF3">
    <property type="entry name" value="UVRABC SYSTEM PROTEIN A"/>
    <property type="match status" value="1"/>
</dbReference>
<keyword evidence="5" id="KW-0227">DNA damage</keyword>